<feature type="transmembrane region" description="Helical" evidence="6">
    <location>
        <begin position="212"/>
        <end position="235"/>
    </location>
</feature>
<evidence type="ECO:0000256" key="4">
    <source>
        <dbReference type="ARBA" id="ARBA00022989"/>
    </source>
</evidence>
<evidence type="ECO:0000256" key="5">
    <source>
        <dbReference type="ARBA" id="ARBA00023136"/>
    </source>
</evidence>
<name>A0A9E6Y1S2_9ACTN</name>
<organism evidence="7 8">
    <name type="scientific">Capillimicrobium parvum</name>
    <dbReference type="NCBI Taxonomy" id="2884022"/>
    <lineage>
        <taxon>Bacteria</taxon>
        <taxon>Bacillati</taxon>
        <taxon>Actinomycetota</taxon>
        <taxon>Thermoleophilia</taxon>
        <taxon>Solirubrobacterales</taxon>
        <taxon>Capillimicrobiaceae</taxon>
        <taxon>Capillimicrobium</taxon>
    </lineage>
</organism>
<feature type="transmembrane region" description="Helical" evidence="6">
    <location>
        <begin position="63"/>
        <end position="86"/>
    </location>
</feature>
<keyword evidence="5 6" id="KW-0472">Membrane</keyword>
<evidence type="ECO:0000313" key="7">
    <source>
        <dbReference type="EMBL" id="UGS38366.1"/>
    </source>
</evidence>
<evidence type="ECO:0000256" key="3">
    <source>
        <dbReference type="ARBA" id="ARBA00022692"/>
    </source>
</evidence>
<keyword evidence="2" id="KW-1003">Cell membrane</keyword>
<evidence type="ECO:0000256" key="1">
    <source>
        <dbReference type="ARBA" id="ARBA00004651"/>
    </source>
</evidence>
<sequence>MMVAVPVVLLALYVWGVVRARRPWPWHRTAAFALGCAVLAAALAGPIEARSDGDLPMHMVQHLLIATAAPALLALGAPIRLALAALPAEGRRALGRALHLRAVRVLAHPAVATGLAAAAMVAVHLTGLFDAAAGSGALHGLEHALLFWTALVAWMAVLAVDPLPHTPDAIGALAWVSVGMVAMTAVGAVLASDDAPRYAHYPSLAAQQDAGTVMWLGGAALLVPAACAVAMWALAREERRQQRREAVRR</sequence>
<keyword evidence="3 6" id="KW-0812">Transmembrane</keyword>
<evidence type="ECO:0008006" key="9">
    <source>
        <dbReference type="Google" id="ProtNLM"/>
    </source>
</evidence>
<feature type="transmembrane region" description="Helical" evidence="6">
    <location>
        <begin position="106"/>
        <end position="129"/>
    </location>
</feature>
<dbReference type="GO" id="GO:0005886">
    <property type="term" value="C:plasma membrane"/>
    <property type="evidence" value="ECO:0007669"/>
    <property type="project" value="UniProtKB-SubCell"/>
</dbReference>
<dbReference type="RefSeq" id="WP_259312388.1">
    <property type="nucleotide sequence ID" value="NZ_CP087164.1"/>
</dbReference>
<proteinExistence type="predicted"/>
<accession>A0A9E6Y1S2</accession>
<feature type="transmembrane region" description="Helical" evidence="6">
    <location>
        <begin position="141"/>
        <end position="160"/>
    </location>
</feature>
<evidence type="ECO:0000256" key="2">
    <source>
        <dbReference type="ARBA" id="ARBA00022475"/>
    </source>
</evidence>
<dbReference type="InterPro" id="IPR019108">
    <property type="entry name" value="Caa3_assmbl_CtaG-rel"/>
</dbReference>
<reference evidence="7" key="1">
    <citation type="journal article" date="2022" name="Int. J. Syst. Evol. Microbiol.">
        <title>Pseudomonas aegrilactucae sp. nov. and Pseudomonas morbosilactucae sp. nov., pathogens causing bacterial rot of lettuce in Japan.</title>
        <authorList>
            <person name="Sawada H."/>
            <person name="Fujikawa T."/>
            <person name="Satou M."/>
        </authorList>
    </citation>
    <scope>NUCLEOTIDE SEQUENCE</scope>
    <source>
        <strain evidence="7">0166_1</strain>
    </source>
</reference>
<keyword evidence="4 6" id="KW-1133">Transmembrane helix</keyword>
<dbReference type="Proteomes" id="UP001162834">
    <property type="component" value="Chromosome"/>
</dbReference>
<evidence type="ECO:0000256" key="6">
    <source>
        <dbReference type="SAM" id="Phobius"/>
    </source>
</evidence>
<dbReference type="Pfam" id="PF09678">
    <property type="entry name" value="Caa3_CtaG"/>
    <property type="match status" value="1"/>
</dbReference>
<feature type="transmembrane region" description="Helical" evidence="6">
    <location>
        <begin position="172"/>
        <end position="192"/>
    </location>
</feature>
<dbReference type="KEGG" id="sbae:DSM104329_04790"/>
<keyword evidence="8" id="KW-1185">Reference proteome</keyword>
<dbReference type="AlphaFoldDB" id="A0A9E6Y1S2"/>
<comment type="subcellular location">
    <subcellularLocation>
        <location evidence="1">Cell membrane</location>
        <topology evidence="1">Multi-pass membrane protein</topology>
    </subcellularLocation>
</comment>
<protein>
    <recommendedName>
        <fullName evidence="9">Cytochrome c oxidase assembly protein</fullName>
    </recommendedName>
</protein>
<gene>
    <name evidence="7" type="ORF">DSM104329_04790</name>
</gene>
<evidence type="ECO:0000313" key="8">
    <source>
        <dbReference type="Proteomes" id="UP001162834"/>
    </source>
</evidence>
<dbReference type="EMBL" id="CP087164">
    <property type="protein sequence ID" value="UGS38366.1"/>
    <property type="molecule type" value="Genomic_DNA"/>
</dbReference>